<keyword evidence="2" id="KW-1185">Reference proteome</keyword>
<dbReference type="EMBL" id="BGZK01000051">
    <property type="protein sequence ID" value="GBP12432.1"/>
    <property type="molecule type" value="Genomic_DNA"/>
</dbReference>
<name>A0A4C1TD94_EUMVA</name>
<accession>A0A4C1TD94</accession>
<dbReference type="Proteomes" id="UP000299102">
    <property type="component" value="Unassembled WGS sequence"/>
</dbReference>
<sequence>MKVVTYVNAAAGAGIGRRGRRATRLARLQTGLRRGRGCHALCILPQSFILDRGQWIVRPFRVVPLRGGPLTAAESRKRDHTRHRYLDVLFKIQSGIINLKLLRNNRDCYLTHNSIFKRSGGSLMCATAPIRRLDPPLSRQKKSRNIRCSKI</sequence>
<evidence type="ECO:0000313" key="1">
    <source>
        <dbReference type="EMBL" id="GBP12432.1"/>
    </source>
</evidence>
<evidence type="ECO:0000313" key="2">
    <source>
        <dbReference type="Proteomes" id="UP000299102"/>
    </source>
</evidence>
<organism evidence="1 2">
    <name type="scientific">Eumeta variegata</name>
    <name type="common">Bagworm moth</name>
    <name type="synonym">Eumeta japonica</name>
    <dbReference type="NCBI Taxonomy" id="151549"/>
    <lineage>
        <taxon>Eukaryota</taxon>
        <taxon>Metazoa</taxon>
        <taxon>Ecdysozoa</taxon>
        <taxon>Arthropoda</taxon>
        <taxon>Hexapoda</taxon>
        <taxon>Insecta</taxon>
        <taxon>Pterygota</taxon>
        <taxon>Neoptera</taxon>
        <taxon>Endopterygota</taxon>
        <taxon>Lepidoptera</taxon>
        <taxon>Glossata</taxon>
        <taxon>Ditrysia</taxon>
        <taxon>Tineoidea</taxon>
        <taxon>Psychidae</taxon>
        <taxon>Oiketicinae</taxon>
        <taxon>Eumeta</taxon>
    </lineage>
</organism>
<protein>
    <submittedName>
        <fullName evidence="1">Uncharacterized protein</fullName>
    </submittedName>
</protein>
<proteinExistence type="predicted"/>
<dbReference type="AlphaFoldDB" id="A0A4C1TD94"/>
<reference evidence="1 2" key="1">
    <citation type="journal article" date="2019" name="Commun. Biol.">
        <title>The bagworm genome reveals a unique fibroin gene that provides high tensile strength.</title>
        <authorList>
            <person name="Kono N."/>
            <person name="Nakamura H."/>
            <person name="Ohtoshi R."/>
            <person name="Tomita M."/>
            <person name="Numata K."/>
            <person name="Arakawa K."/>
        </authorList>
    </citation>
    <scope>NUCLEOTIDE SEQUENCE [LARGE SCALE GENOMIC DNA]</scope>
</reference>
<comment type="caution">
    <text evidence="1">The sequence shown here is derived from an EMBL/GenBank/DDBJ whole genome shotgun (WGS) entry which is preliminary data.</text>
</comment>
<gene>
    <name evidence="1" type="ORF">EVAR_75843_1</name>
</gene>